<feature type="non-terminal residue" evidence="1">
    <location>
        <position position="1"/>
    </location>
</feature>
<gene>
    <name evidence="1" type="ORF">Tci_855388</name>
</gene>
<sequence length="213" mass="22806">QQPYGGIKAGVRNAPLPHAAVGFGAVVQQVLDGVVGVGAFVGSGFTGLSGQLGTHVFKRAFRHVAPPYILKGKDVALVQHRTAGADAQQVLARPIRPHPVGRALEQHRVAHLVSIVWRVHNSVKLRAITHRNLVFRLGKVLLNVKRVGQDFGQHLLVAHPLRVGRQHEALGAGGRGGQAEGEEEGGGFQHEKEVAYVQKNVRLITVGLTFFGG</sequence>
<accession>A0A699RDH8</accession>
<dbReference type="AlphaFoldDB" id="A0A699RDH8"/>
<name>A0A699RDH8_TANCI</name>
<organism evidence="1">
    <name type="scientific">Tanacetum cinerariifolium</name>
    <name type="common">Dalmatian daisy</name>
    <name type="synonym">Chrysanthemum cinerariifolium</name>
    <dbReference type="NCBI Taxonomy" id="118510"/>
    <lineage>
        <taxon>Eukaryota</taxon>
        <taxon>Viridiplantae</taxon>
        <taxon>Streptophyta</taxon>
        <taxon>Embryophyta</taxon>
        <taxon>Tracheophyta</taxon>
        <taxon>Spermatophyta</taxon>
        <taxon>Magnoliopsida</taxon>
        <taxon>eudicotyledons</taxon>
        <taxon>Gunneridae</taxon>
        <taxon>Pentapetalae</taxon>
        <taxon>asterids</taxon>
        <taxon>campanulids</taxon>
        <taxon>Asterales</taxon>
        <taxon>Asteraceae</taxon>
        <taxon>Asteroideae</taxon>
        <taxon>Anthemideae</taxon>
        <taxon>Anthemidinae</taxon>
        <taxon>Tanacetum</taxon>
    </lineage>
</organism>
<evidence type="ECO:0000313" key="1">
    <source>
        <dbReference type="EMBL" id="GFC83418.1"/>
    </source>
</evidence>
<comment type="caution">
    <text evidence="1">The sequence shown here is derived from an EMBL/GenBank/DDBJ whole genome shotgun (WGS) entry which is preliminary data.</text>
</comment>
<proteinExistence type="predicted"/>
<reference evidence="1" key="1">
    <citation type="journal article" date="2019" name="Sci. Rep.">
        <title>Draft genome of Tanacetum cinerariifolium, the natural source of mosquito coil.</title>
        <authorList>
            <person name="Yamashiro T."/>
            <person name="Shiraishi A."/>
            <person name="Satake H."/>
            <person name="Nakayama K."/>
        </authorList>
    </citation>
    <scope>NUCLEOTIDE SEQUENCE</scope>
</reference>
<dbReference type="EMBL" id="BKCJ011089374">
    <property type="protein sequence ID" value="GFC83418.1"/>
    <property type="molecule type" value="Genomic_DNA"/>
</dbReference>
<protein>
    <submittedName>
        <fullName evidence="1">Uncharacterized protein</fullName>
    </submittedName>
</protein>